<dbReference type="NCBIfam" id="TIGR04398">
    <property type="entry name" value="SLAP_DUP"/>
    <property type="match status" value="1"/>
</dbReference>
<organism evidence="1 2">
    <name type="scientific">Fictibacillus phosphorivorans</name>
    <dbReference type="NCBI Taxonomy" id="1221500"/>
    <lineage>
        <taxon>Bacteria</taxon>
        <taxon>Bacillati</taxon>
        <taxon>Bacillota</taxon>
        <taxon>Bacilli</taxon>
        <taxon>Bacillales</taxon>
        <taxon>Fictibacillaceae</taxon>
        <taxon>Fictibacillus</taxon>
    </lineage>
</organism>
<dbReference type="EMBL" id="LRFC01000038">
    <property type="protein sequence ID" value="KZE63821.1"/>
    <property type="molecule type" value="Genomic_DNA"/>
</dbReference>
<dbReference type="OrthoDB" id="1907642at2"/>
<protein>
    <recommendedName>
        <fullName evidence="3">SLAP domain-containing protein</fullName>
    </recommendedName>
</protein>
<evidence type="ECO:0008006" key="3">
    <source>
        <dbReference type="Google" id="ProtNLM"/>
    </source>
</evidence>
<dbReference type="AlphaFoldDB" id="A0A168CP34"/>
<keyword evidence="2" id="KW-1185">Reference proteome</keyword>
<evidence type="ECO:0000313" key="1">
    <source>
        <dbReference type="EMBL" id="KZE63821.1"/>
    </source>
</evidence>
<dbReference type="InterPro" id="IPR030910">
    <property type="entry name" value="SLAP_dom"/>
</dbReference>
<name>A0A168CP34_9BACL</name>
<reference evidence="2" key="1">
    <citation type="submission" date="2016-01" db="EMBL/GenBank/DDBJ databases">
        <title>Draft genome of Chromobacterium sp. F49.</title>
        <authorList>
            <person name="Hong K.W."/>
        </authorList>
    </citation>
    <scope>NUCLEOTIDE SEQUENCE [LARGE SCALE GENOMIC DNA]</scope>
    <source>
        <strain evidence="2">P7IIIA</strain>
    </source>
</reference>
<gene>
    <name evidence="1" type="ORF">AWM68_11945</name>
</gene>
<comment type="caution">
    <text evidence="1">The sequence shown here is derived from an EMBL/GenBank/DDBJ whole genome shotgun (WGS) entry which is preliminary data.</text>
</comment>
<evidence type="ECO:0000313" key="2">
    <source>
        <dbReference type="Proteomes" id="UP000076567"/>
    </source>
</evidence>
<sequence length="124" mass="14306">MQNLAFESAWDRTLAHKDRLEIERVFSGLNHTHRMGQEAVILKTAFNHKEEFLVTVLVSNYSKEPFLLEDKKVLYNEGGELISEMKSHYELVIPAQTSMPWTFIFPAEALKKMPSKVLGEIIIN</sequence>
<proteinExistence type="predicted"/>
<dbReference type="RefSeq" id="WP_066244540.1">
    <property type="nucleotide sequence ID" value="NZ_LRFC01000038.1"/>
</dbReference>
<accession>A0A168CP34</accession>
<dbReference type="Proteomes" id="UP000076567">
    <property type="component" value="Unassembled WGS sequence"/>
</dbReference>